<dbReference type="EMBL" id="SRPY01001096">
    <property type="protein sequence ID" value="KAG5914582.1"/>
    <property type="molecule type" value="Genomic_DNA"/>
</dbReference>
<accession>A0A8K0J0L9</accession>
<protein>
    <submittedName>
        <fullName evidence="1">Uncharacterized protein</fullName>
    </submittedName>
</protein>
<evidence type="ECO:0000313" key="1">
    <source>
        <dbReference type="EMBL" id="KAG5914582.1"/>
    </source>
</evidence>
<reference evidence="1" key="1">
    <citation type="journal article" date="2020" name="bioRxiv">
        <title>Whole genome comparisons of ergot fungi reveals the divergence and evolution of species within the genus Claviceps are the result of varying mechanisms driving genome evolution and host range expansion.</title>
        <authorList>
            <person name="Wyka S.A."/>
            <person name="Mondo S.J."/>
            <person name="Liu M."/>
            <person name="Dettman J."/>
            <person name="Nalam V."/>
            <person name="Broders K.D."/>
        </authorList>
    </citation>
    <scope>NUCLEOTIDE SEQUENCE</scope>
    <source>
        <strain evidence="1">CCC 489</strain>
    </source>
</reference>
<gene>
    <name evidence="1" type="ORF">E4U42_000417</name>
</gene>
<comment type="caution">
    <text evidence="1">The sequence shown here is derived from an EMBL/GenBank/DDBJ whole genome shotgun (WGS) entry which is preliminary data.</text>
</comment>
<sequence length="119" mass="13788">LPPKTAVGWEWFWVKLERNFSFLAKPRQTAWYSELALACNLNKTPVSPSLLEASIEFRSKTPFNPWYTVVRLRVHGRISNRPGNPALPSLRVLTAPHGRYEAYLHNHDPQAMSRSQRVY</sequence>
<proteinExistence type="predicted"/>
<dbReference type="AlphaFoldDB" id="A0A8K0J0L9"/>
<feature type="non-terminal residue" evidence="1">
    <location>
        <position position="1"/>
    </location>
</feature>
<name>A0A8K0J0L9_9HYPO</name>
<keyword evidence="2" id="KW-1185">Reference proteome</keyword>
<dbReference type="Proteomes" id="UP000811619">
    <property type="component" value="Unassembled WGS sequence"/>
</dbReference>
<organism evidence="1 2">
    <name type="scientific">Claviceps africana</name>
    <dbReference type="NCBI Taxonomy" id="83212"/>
    <lineage>
        <taxon>Eukaryota</taxon>
        <taxon>Fungi</taxon>
        <taxon>Dikarya</taxon>
        <taxon>Ascomycota</taxon>
        <taxon>Pezizomycotina</taxon>
        <taxon>Sordariomycetes</taxon>
        <taxon>Hypocreomycetidae</taxon>
        <taxon>Hypocreales</taxon>
        <taxon>Clavicipitaceae</taxon>
        <taxon>Claviceps</taxon>
    </lineage>
</organism>
<evidence type="ECO:0000313" key="2">
    <source>
        <dbReference type="Proteomes" id="UP000811619"/>
    </source>
</evidence>